<gene>
    <name evidence="2" type="ORF">NDU88_010069</name>
</gene>
<feature type="non-terminal residue" evidence="2">
    <location>
        <position position="77"/>
    </location>
</feature>
<proteinExistence type="predicted"/>
<evidence type="ECO:0000313" key="3">
    <source>
        <dbReference type="Proteomes" id="UP001066276"/>
    </source>
</evidence>
<feature type="non-terminal residue" evidence="2">
    <location>
        <position position="1"/>
    </location>
</feature>
<name>A0AAV7QXK0_PLEWA</name>
<feature type="compositionally biased region" description="Basic residues" evidence="1">
    <location>
        <begin position="28"/>
        <end position="37"/>
    </location>
</feature>
<protein>
    <submittedName>
        <fullName evidence="2">Uncharacterized protein</fullName>
    </submittedName>
</protein>
<reference evidence="2" key="1">
    <citation type="journal article" date="2022" name="bioRxiv">
        <title>Sequencing and chromosome-scale assembly of the giantPleurodeles waltlgenome.</title>
        <authorList>
            <person name="Brown T."/>
            <person name="Elewa A."/>
            <person name="Iarovenko S."/>
            <person name="Subramanian E."/>
            <person name="Araus A.J."/>
            <person name="Petzold A."/>
            <person name="Susuki M."/>
            <person name="Suzuki K.-i.T."/>
            <person name="Hayashi T."/>
            <person name="Toyoda A."/>
            <person name="Oliveira C."/>
            <person name="Osipova E."/>
            <person name="Leigh N.D."/>
            <person name="Simon A."/>
            <person name="Yun M.H."/>
        </authorList>
    </citation>
    <scope>NUCLEOTIDE SEQUENCE</scope>
    <source>
        <strain evidence="2">20211129_DDA</strain>
        <tissue evidence="2">Liver</tissue>
    </source>
</reference>
<dbReference type="AlphaFoldDB" id="A0AAV7QXK0"/>
<feature type="region of interest" description="Disordered" evidence="1">
    <location>
        <begin position="21"/>
        <end position="48"/>
    </location>
</feature>
<keyword evidence="3" id="KW-1185">Reference proteome</keyword>
<dbReference type="Proteomes" id="UP001066276">
    <property type="component" value="Chromosome 6"/>
</dbReference>
<sequence length="77" mass="8790">TNVRKLLFQCFFESRSCQTERAMSAKGGGHHQQHHQKPQCPEPCPPEPCQEPCKPVQQCKDEVVQQCQDEVQKCPTP</sequence>
<organism evidence="2 3">
    <name type="scientific">Pleurodeles waltl</name>
    <name type="common">Iberian ribbed newt</name>
    <dbReference type="NCBI Taxonomy" id="8319"/>
    <lineage>
        <taxon>Eukaryota</taxon>
        <taxon>Metazoa</taxon>
        <taxon>Chordata</taxon>
        <taxon>Craniata</taxon>
        <taxon>Vertebrata</taxon>
        <taxon>Euteleostomi</taxon>
        <taxon>Amphibia</taxon>
        <taxon>Batrachia</taxon>
        <taxon>Caudata</taxon>
        <taxon>Salamandroidea</taxon>
        <taxon>Salamandridae</taxon>
        <taxon>Pleurodelinae</taxon>
        <taxon>Pleurodeles</taxon>
    </lineage>
</organism>
<dbReference type="EMBL" id="JANPWB010000010">
    <property type="protein sequence ID" value="KAJ1143764.1"/>
    <property type="molecule type" value="Genomic_DNA"/>
</dbReference>
<evidence type="ECO:0000313" key="2">
    <source>
        <dbReference type="EMBL" id="KAJ1143764.1"/>
    </source>
</evidence>
<evidence type="ECO:0000256" key="1">
    <source>
        <dbReference type="SAM" id="MobiDB-lite"/>
    </source>
</evidence>
<comment type="caution">
    <text evidence="2">The sequence shown here is derived from an EMBL/GenBank/DDBJ whole genome shotgun (WGS) entry which is preliminary data.</text>
</comment>
<accession>A0AAV7QXK0</accession>